<gene>
    <name evidence="1" type="ORF">P278_10820</name>
</gene>
<keyword evidence="2" id="KW-1185">Reference proteome</keyword>
<sequence length="50" mass="5641">MDLILIFQGISKERILGTLHVSNMGKINQPVYYNLIINMFCSGVVESSPR</sequence>
<proteinExistence type="predicted"/>
<reference evidence="2" key="1">
    <citation type="submission" date="2013-11" db="EMBL/GenBank/DDBJ databases">
        <title>Draft genome sequence from a member of Zhouia, isolated tidal flat.</title>
        <authorList>
            <person name="Jin H."/>
            <person name="Jeon C.O."/>
        </authorList>
    </citation>
    <scope>NUCLEOTIDE SEQUENCE [LARGE SCALE GENOMIC DNA]</scope>
    <source>
        <strain evidence="2">AD3</strain>
    </source>
</reference>
<reference evidence="1 2" key="2">
    <citation type="journal article" date="2016" name="Genome Announc.">
        <title>Draft Genome Sequence of Zhouia amylolytica AD3, Isolated from Tidal Flat Sediment.</title>
        <authorList>
            <person name="Jia B."/>
            <person name="Jin H.M."/>
            <person name="Lee H.J."/>
            <person name="Jeon C.O."/>
        </authorList>
    </citation>
    <scope>NUCLEOTIDE SEQUENCE [LARGE SCALE GENOMIC DNA]</scope>
    <source>
        <strain evidence="1 2">AD3</strain>
    </source>
</reference>
<dbReference type="AlphaFoldDB" id="W2UMJ2"/>
<organism evidence="1 2">
    <name type="scientific">Zhouia amylolytica AD3</name>
    <dbReference type="NCBI Taxonomy" id="1286632"/>
    <lineage>
        <taxon>Bacteria</taxon>
        <taxon>Pseudomonadati</taxon>
        <taxon>Bacteroidota</taxon>
        <taxon>Flavobacteriia</taxon>
        <taxon>Flavobacteriales</taxon>
        <taxon>Flavobacteriaceae</taxon>
        <taxon>Zhouia</taxon>
    </lineage>
</organism>
<name>W2UMJ2_9FLAO</name>
<comment type="caution">
    <text evidence="1">The sequence shown here is derived from an EMBL/GenBank/DDBJ whole genome shotgun (WGS) entry which is preliminary data.</text>
</comment>
<accession>W2UMJ2</accession>
<evidence type="ECO:0000313" key="1">
    <source>
        <dbReference type="EMBL" id="ETN95360.1"/>
    </source>
</evidence>
<evidence type="ECO:0000313" key="2">
    <source>
        <dbReference type="Proteomes" id="UP000018850"/>
    </source>
</evidence>
<protein>
    <submittedName>
        <fullName evidence="1">Uncharacterized protein</fullName>
    </submittedName>
</protein>
<dbReference type="EMBL" id="AYXY01000019">
    <property type="protein sequence ID" value="ETN95360.1"/>
    <property type="molecule type" value="Genomic_DNA"/>
</dbReference>
<dbReference type="Proteomes" id="UP000018850">
    <property type="component" value="Unassembled WGS sequence"/>
</dbReference>